<evidence type="ECO:0000313" key="3">
    <source>
        <dbReference type="Proteomes" id="UP000327085"/>
    </source>
</evidence>
<accession>A0A5E4G3N0</accession>
<protein>
    <submittedName>
        <fullName evidence="2">DA1</fullName>
    </submittedName>
</protein>
<evidence type="ECO:0000313" key="2">
    <source>
        <dbReference type="EMBL" id="VVA34357.1"/>
    </source>
</evidence>
<dbReference type="Proteomes" id="UP000327085">
    <property type="component" value="Chromosome 2"/>
</dbReference>
<evidence type="ECO:0000256" key="1">
    <source>
        <dbReference type="SAM" id="SignalP"/>
    </source>
</evidence>
<gene>
    <name evidence="2" type="ORF">ALMOND_2B018460</name>
</gene>
<dbReference type="InParanoid" id="A0A5E4G3N0"/>
<organism evidence="2 3">
    <name type="scientific">Prunus dulcis</name>
    <name type="common">Almond</name>
    <name type="synonym">Amygdalus dulcis</name>
    <dbReference type="NCBI Taxonomy" id="3755"/>
    <lineage>
        <taxon>Eukaryota</taxon>
        <taxon>Viridiplantae</taxon>
        <taxon>Streptophyta</taxon>
        <taxon>Embryophyta</taxon>
        <taxon>Tracheophyta</taxon>
        <taxon>Spermatophyta</taxon>
        <taxon>Magnoliopsida</taxon>
        <taxon>eudicotyledons</taxon>
        <taxon>Gunneridae</taxon>
        <taxon>Pentapetalae</taxon>
        <taxon>rosids</taxon>
        <taxon>fabids</taxon>
        <taxon>Rosales</taxon>
        <taxon>Rosaceae</taxon>
        <taxon>Amygdaloideae</taxon>
        <taxon>Amygdaleae</taxon>
        <taxon>Prunus</taxon>
    </lineage>
</organism>
<proteinExistence type="predicted"/>
<dbReference type="Gramene" id="VVA34357">
    <property type="protein sequence ID" value="VVA34357"/>
    <property type="gene ID" value="Prudul26B018460"/>
</dbReference>
<reference evidence="3" key="1">
    <citation type="journal article" date="2020" name="Plant J.">
        <title>Transposons played a major role in the diversification between the closely related almond and peach genomes: results from the almond genome sequence.</title>
        <authorList>
            <person name="Alioto T."/>
            <person name="Alexiou K.G."/>
            <person name="Bardil A."/>
            <person name="Barteri F."/>
            <person name="Castanera R."/>
            <person name="Cruz F."/>
            <person name="Dhingra A."/>
            <person name="Duval H."/>
            <person name="Fernandez I Marti A."/>
            <person name="Frias L."/>
            <person name="Galan B."/>
            <person name="Garcia J.L."/>
            <person name="Howad W."/>
            <person name="Gomez-Garrido J."/>
            <person name="Gut M."/>
            <person name="Julca I."/>
            <person name="Morata J."/>
            <person name="Puigdomenech P."/>
            <person name="Ribeca P."/>
            <person name="Rubio Cabetas M.J."/>
            <person name="Vlasova A."/>
            <person name="Wirthensohn M."/>
            <person name="Garcia-Mas J."/>
            <person name="Gabaldon T."/>
            <person name="Casacuberta J.M."/>
            <person name="Arus P."/>
        </authorList>
    </citation>
    <scope>NUCLEOTIDE SEQUENCE [LARGE SCALE GENOMIC DNA]</scope>
    <source>
        <strain evidence="3">cv. Texas</strain>
    </source>
</reference>
<dbReference type="AlphaFoldDB" id="A0A5E4G3N0"/>
<sequence>MAASKSFILLLASLLIVDTVSASAPAPPPNAAAAADFVEIIAASASAAPPPDEWTGASYGGPRGLYGSRVGSGGRVVTTLMEGRHILKLPNRSCTQVPMSLLRPYGSIVTRHYYKSTKLEDEMNH</sequence>
<keyword evidence="1" id="KW-0732">Signal</keyword>
<dbReference type="EMBL" id="CABIKO010000329">
    <property type="protein sequence ID" value="VVA34357.1"/>
    <property type="molecule type" value="Genomic_DNA"/>
</dbReference>
<name>A0A5E4G3N0_PRUDU</name>
<feature type="chain" id="PRO_5022885773" evidence="1">
    <location>
        <begin position="23"/>
        <end position="125"/>
    </location>
</feature>
<feature type="signal peptide" evidence="1">
    <location>
        <begin position="1"/>
        <end position="22"/>
    </location>
</feature>